<accession>A0A8H3ICU4</accession>
<feature type="region of interest" description="Disordered" evidence="1">
    <location>
        <begin position="1"/>
        <end position="38"/>
    </location>
</feature>
<dbReference type="InterPro" id="IPR027417">
    <property type="entry name" value="P-loop_NTPase"/>
</dbReference>
<evidence type="ECO:0000259" key="2">
    <source>
        <dbReference type="SMART" id="SM00382"/>
    </source>
</evidence>
<dbReference type="EMBL" id="CAJPDT010000016">
    <property type="protein sequence ID" value="CAF9916045.1"/>
    <property type="molecule type" value="Genomic_DNA"/>
</dbReference>
<gene>
    <name evidence="3" type="ORF">IMSHALPRED_002952</name>
</gene>
<dbReference type="InterPro" id="IPR054289">
    <property type="entry name" value="DUF7025"/>
</dbReference>
<reference evidence="3" key="1">
    <citation type="submission" date="2021-03" db="EMBL/GenBank/DDBJ databases">
        <authorList>
            <person name="Tagirdzhanova G."/>
        </authorList>
    </citation>
    <scope>NUCLEOTIDE SEQUENCE</scope>
</reference>
<feature type="domain" description="AAA+ ATPase" evidence="2">
    <location>
        <begin position="440"/>
        <end position="567"/>
    </location>
</feature>
<dbReference type="OrthoDB" id="10042665at2759"/>
<keyword evidence="4" id="KW-1185">Reference proteome</keyword>
<dbReference type="GO" id="GO:0005524">
    <property type="term" value="F:ATP binding"/>
    <property type="evidence" value="ECO:0007669"/>
    <property type="project" value="InterPro"/>
</dbReference>
<dbReference type="SMART" id="SM00382">
    <property type="entry name" value="AAA"/>
    <property type="match status" value="1"/>
</dbReference>
<organism evidence="3 4">
    <name type="scientific">Imshaugia aleurites</name>
    <dbReference type="NCBI Taxonomy" id="172621"/>
    <lineage>
        <taxon>Eukaryota</taxon>
        <taxon>Fungi</taxon>
        <taxon>Dikarya</taxon>
        <taxon>Ascomycota</taxon>
        <taxon>Pezizomycotina</taxon>
        <taxon>Lecanoromycetes</taxon>
        <taxon>OSLEUM clade</taxon>
        <taxon>Lecanoromycetidae</taxon>
        <taxon>Lecanorales</taxon>
        <taxon>Lecanorineae</taxon>
        <taxon>Parmeliaceae</taxon>
        <taxon>Imshaugia</taxon>
    </lineage>
</organism>
<dbReference type="SUPFAM" id="SSF52540">
    <property type="entry name" value="P-loop containing nucleoside triphosphate hydrolases"/>
    <property type="match status" value="1"/>
</dbReference>
<dbReference type="InterPro" id="IPR003959">
    <property type="entry name" value="ATPase_AAA_core"/>
</dbReference>
<evidence type="ECO:0000313" key="3">
    <source>
        <dbReference type="EMBL" id="CAF9916045.1"/>
    </source>
</evidence>
<evidence type="ECO:0000256" key="1">
    <source>
        <dbReference type="SAM" id="MobiDB-lite"/>
    </source>
</evidence>
<dbReference type="PANTHER" id="PTHR46411">
    <property type="entry name" value="FAMILY ATPASE, PUTATIVE-RELATED"/>
    <property type="match status" value="1"/>
</dbReference>
<proteinExistence type="predicted"/>
<dbReference type="Pfam" id="PF00004">
    <property type="entry name" value="AAA"/>
    <property type="match status" value="1"/>
</dbReference>
<dbReference type="InterPro" id="IPR003593">
    <property type="entry name" value="AAA+_ATPase"/>
</dbReference>
<dbReference type="AlphaFoldDB" id="A0A8H3ICU4"/>
<evidence type="ECO:0000313" key="4">
    <source>
        <dbReference type="Proteomes" id="UP000664534"/>
    </source>
</evidence>
<feature type="compositionally biased region" description="Basic and acidic residues" evidence="1">
    <location>
        <begin position="24"/>
        <end position="33"/>
    </location>
</feature>
<dbReference type="Proteomes" id="UP000664534">
    <property type="component" value="Unassembled WGS sequence"/>
</dbReference>
<dbReference type="Gene3D" id="3.40.50.300">
    <property type="entry name" value="P-loop containing nucleotide triphosphate hydrolases"/>
    <property type="match status" value="1"/>
</dbReference>
<name>A0A8H3ICU4_9LECA</name>
<protein>
    <recommendedName>
        <fullName evidence="2">AAA+ ATPase domain-containing protein</fullName>
    </recommendedName>
</protein>
<comment type="caution">
    <text evidence="3">The sequence shown here is derived from an EMBL/GenBank/DDBJ whole genome shotgun (WGS) entry which is preliminary data.</text>
</comment>
<dbReference type="PANTHER" id="PTHR46411:SF2">
    <property type="entry name" value="AAA+ ATPASE DOMAIN-CONTAINING PROTEIN"/>
    <property type="match status" value="1"/>
</dbReference>
<dbReference type="GO" id="GO:0016887">
    <property type="term" value="F:ATP hydrolysis activity"/>
    <property type="evidence" value="ECO:0007669"/>
    <property type="project" value="InterPro"/>
</dbReference>
<dbReference type="Pfam" id="PF22942">
    <property type="entry name" value="DUF7025"/>
    <property type="match status" value="1"/>
</dbReference>
<sequence length="644" mass="73096">MGDLPVDGAKSDTKKEVQMSVTSVKEDEKDKTKSATPGPNRILRYAEVFDLRTYTTKLVKSGKPDKKLDKKKPVLVERRIINHKGQHTHTEVDVKSPSLRDILIEINKDVEGLSLLKEPPFADPSLFFHSRFALRDRLSLEEKKEDSDSSLVADLSVALQYIEEQHGSNIASLENMLPANEITWSLLWALFTPNCMMYHFHQYTEQPQVLLMRRMRQRHRKDGTPYWHVMCDMIADDGLKFGYTKDLGIASRPDLYSDLEIDQYDGVRRIQDLIVYPLEYAVNPAQVRKDLVERGKKYARMIGNTYWETSGPAMRETMNDRYEVNRFKFSTHGRAIVDTASFRTYNPNWVCIPTVQSTLDRTQLTDDQHLICAPFVGGFGFGDKKWGGFPVSRLQQVVWSDEPFHSLVIGAKQKTLIHSLVKQHSSKGTGYDDVIQGKGLGLIGLLSGRPGCGKTLTAEAVAEVTKRPLYAVSAGELGTDVEKVDKQLTLVLELSHRWSAVLLLDEADVFLQERDTKDVARNALVSIFLRQLEYFQGILILTTNRIGDCDPAFESRIHFSIHYPDLDVSARLTIWKMFIERADGLVTESEVERLAKHVMNGRQIKHAVGSARGIARENNQRLDVKHIDSVLEVVEAWNVAKALK</sequence>